<keyword evidence="15" id="KW-1185">Reference proteome</keyword>
<dbReference type="PANTHER" id="PTHR44899:SF6">
    <property type="entry name" value="SERINE_THREONINE PROTEIN KINASE"/>
    <property type="match status" value="1"/>
</dbReference>
<evidence type="ECO:0000256" key="6">
    <source>
        <dbReference type="ARBA" id="ARBA00022777"/>
    </source>
</evidence>
<keyword evidence="6 14" id="KW-0418">Kinase</keyword>
<dbReference type="InterPro" id="IPR011009">
    <property type="entry name" value="Kinase-like_dom_sf"/>
</dbReference>
<dbReference type="OrthoDB" id="248923at2759"/>
<evidence type="ECO:0000256" key="4">
    <source>
        <dbReference type="ARBA" id="ARBA00022679"/>
    </source>
</evidence>
<feature type="region of interest" description="Disordered" evidence="12">
    <location>
        <begin position="410"/>
        <end position="444"/>
    </location>
</feature>
<dbReference type="FunFam" id="3.30.200.20:FF:000097">
    <property type="entry name" value="Probable serine/threonine-protein kinase nek1"/>
    <property type="match status" value="1"/>
</dbReference>
<dbReference type="InterPro" id="IPR008271">
    <property type="entry name" value="Ser/Thr_kinase_AS"/>
</dbReference>
<evidence type="ECO:0000256" key="8">
    <source>
        <dbReference type="ARBA" id="ARBA00047899"/>
    </source>
</evidence>
<dbReference type="GO" id="GO:0005524">
    <property type="term" value="F:ATP binding"/>
    <property type="evidence" value="ECO:0007669"/>
    <property type="project" value="UniProtKB-UniRule"/>
</dbReference>
<reference evidence="14" key="1">
    <citation type="submission" date="2016-10" db="EMBL/GenBank/DDBJ databases">
        <authorList>
            <person name="Benchimol M."/>
            <person name="Almeida L.G."/>
            <person name="Vasconcelos A.T."/>
            <person name="Perreira-Neves A."/>
            <person name="Rosa I.A."/>
            <person name="Tasca T."/>
            <person name="Bogo M.R."/>
            <person name="de Souza W."/>
        </authorList>
    </citation>
    <scope>NUCLEOTIDE SEQUENCE [LARGE SCALE GENOMIC DNA]</scope>
    <source>
        <strain evidence="14">K</strain>
    </source>
</reference>
<evidence type="ECO:0000256" key="7">
    <source>
        <dbReference type="ARBA" id="ARBA00022840"/>
    </source>
</evidence>
<evidence type="ECO:0000256" key="2">
    <source>
        <dbReference type="ARBA" id="ARBA00012513"/>
    </source>
</evidence>
<comment type="catalytic activity">
    <reaction evidence="9">
        <text>L-seryl-[protein] + ATP = O-phospho-L-seryl-[protein] + ADP + H(+)</text>
        <dbReference type="Rhea" id="RHEA:17989"/>
        <dbReference type="Rhea" id="RHEA-COMP:9863"/>
        <dbReference type="Rhea" id="RHEA-COMP:11604"/>
        <dbReference type="ChEBI" id="CHEBI:15378"/>
        <dbReference type="ChEBI" id="CHEBI:29999"/>
        <dbReference type="ChEBI" id="CHEBI:30616"/>
        <dbReference type="ChEBI" id="CHEBI:83421"/>
        <dbReference type="ChEBI" id="CHEBI:456216"/>
        <dbReference type="EC" id="2.7.11.1"/>
    </reaction>
</comment>
<dbReference type="PROSITE" id="PS00107">
    <property type="entry name" value="PROTEIN_KINASE_ATP"/>
    <property type="match status" value="1"/>
</dbReference>
<dbReference type="VEuPathDB" id="TrichDB:TRFO_25121"/>
<dbReference type="SMART" id="SM00220">
    <property type="entry name" value="S_TKc"/>
    <property type="match status" value="1"/>
</dbReference>
<gene>
    <name evidence="14" type="ORF">TRFO_25121</name>
</gene>
<feature type="binding site" evidence="10">
    <location>
        <position position="40"/>
    </location>
    <ligand>
        <name>ATP</name>
        <dbReference type="ChEBI" id="CHEBI:30616"/>
    </ligand>
</feature>
<dbReference type="Pfam" id="PF00069">
    <property type="entry name" value="Pkinase"/>
    <property type="match status" value="1"/>
</dbReference>
<name>A0A1J4KAT0_9EUKA</name>
<protein>
    <recommendedName>
        <fullName evidence="2">non-specific serine/threonine protein kinase</fullName>
        <ecNumber evidence="2">2.7.11.1</ecNumber>
    </recommendedName>
</protein>
<dbReference type="EMBL" id="MLAK01000715">
    <property type="protein sequence ID" value="OHT06812.1"/>
    <property type="molecule type" value="Genomic_DNA"/>
</dbReference>
<comment type="similarity">
    <text evidence="1">Belongs to the protein kinase superfamily. NEK Ser/Thr protein kinase family. NIMA subfamily.</text>
</comment>
<sequence>MIKTVNHLPGFTIIKQLGQGSYGTVYKVKRQSDNQNYALKVVDLSQLNQHQREDSVNEIRIMASVVSPFIIGFHEATIQDRRLFIVTEYAKLGDLSKAINRRKMKRRPFKEDTIWRFLLQALEGLRVLHERGIVHRDLKSANILLSAPDLFKIGDLGISTVLQQRQLAKTQIGTPMYLAPEIWKKKPYNSKCDIWSLGVLLYEMATFSYPYNARNARDLSVKVCSTKAPHISNIYSRELANVIQTMLIHNPVQRPSVEAILAMPAIQKRMCLIKPFLAAVQHSEANLLQTIKVPRNLQLVNLPPSRYDNDVENDCLPLEQRVFLKGKLAEQTRVDLASTRELLMIADLDCWTPTKPTRDARLQLRNDDNDMMSIHNRAQSVDRKLSHKSQKKNYIKSKNEIEVEVHHVNFVPRPPSHPPQPNPRQGRVTPPIDKPSENRAPRAVRARYRKPLIIW</sequence>
<evidence type="ECO:0000256" key="12">
    <source>
        <dbReference type="SAM" id="MobiDB-lite"/>
    </source>
</evidence>
<comment type="caution">
    <text evidence="14">The sequence shown here is derived from an EMBL/GenBank/DDBJ whole genome shotgun (WGS) entry which is preliminary data.</text>
</comment>
<dbReference type="CDD" id="cd08530">
    <property type="entry name" value="STKc_CNK2-like"/>
    <property type="match status" value="1"/>
</dbReference>
<accession>A0A1J4KAT0</accession>
<evidence type="ECO:0000256" key="1">
    <source>
        <dbReference type="ARBA" id="ARBA00010886"/>
    </source>
</evidence>
<comment type="catalytic activity">
    <reaction evidence="8">
        <text>L-threonyl-[protein] + ATP = O-phospho-L-threonyl-[protein] + ADP + H(+)</text>
        <dbReference type="Rhea" id="RHEA:46608"/>
        <dbReference type="Rhea" id="RHEA-COMP:11060"/>
        <dbReference type="Rhea" id="RHEA-COMP:11605"/>
        <dbReference type="ChEBI" id="CHEBI:15378"/>
        <dbReference type="ChEBI" id="CHEBI:30013"/>
        <dbReference type="ChEBI" id="CHEBI:30616"/>
        <dbReference type="ChEBI" id="CHEBI:61977"/>
        <dbReference type="ChEBI" id="CHEBI:456216"/>
        <dbReference type="EC" id="2.7.11.1"/>
    </reaction>
</comment>
<feature type="domain" description="Protein kinase" evidence="13">
    <location>
        <begin position="11"/>
        <end position="266"/>
    </location>
</feature>
<evidence type="ECO:0000256" key="5">
    <source>
        <dbReference type="ARBA" id="ARBA00022741"/>
    </source>
</evidence>
<proteinExistence type="inferred from homology"/>
<evidence type="ECO:0000313" key="15">
    <source>
        <dbReference type="Proteomes" id="UP000179807"/>
    </source>
</evidence>
<dbReference type="GeneID" id="94838853"/>
<keyword evidence="5 10" id="KW-0547">Nucleotide-binding</keyword>
<evidence type="ECO:0000256" key="9">
    <source>
        <dbReference type="ARBA" id="ARBA00048679"/>
    </source>
</evidence>
<dbReference type="SUPFAM" id="SSF56112">
    <property type="entry name" value="Protein kinase-like (PK-like)"/>
    <property type="match status" value="1"/>
</dbReference>
<dbReference type="Gene3D" id="1.10.510.10">
    <property type="entry name" value="Transferase(Phosphotransferase) domain 1"/>
    <property type="match status" value="1"/>
</dbReference>
<dbReference type="EC" id="2.7.11.1" evidence="2"/>
<dbReference type="InterPro" id="IPR000719">
    <property type="entry name" value="Prot_kinase_dom"/>
</dbReference>
<keyword evidence="3 11" id="KW-0723">Serine/threonine-protein kinase</keyword>
<dbReference type="Proteomes" id="UP000179807">
    <property type="component" value="Unassembled WGS sequence"/>
</dbReference>
<dbReference type="PROSITE" id="PS50011">
    <property type="entry name" value="PROTEIN_KINASE_DOM"/>
    <property type="match status" value="1"/>
</dbReference>
<dbReference type="PROSITE" id="PS00108">
    <property type="entry name" value="PROTEIN_KINASE_ST"/>
    <property type="match status" value="1"/>
</dbReference>
<dbReference type="InterPro" id="IPR051131">
    <property type="entry name" value="NEK_Ser/Thr_kinase_NIMA"/>
</dbReference>
<keyword evidence="4" id="KW-0808">Transferase</keyword>
<dbReference type="Gene3D" id="3.30.200.20">
    <property type="entry name" value="Phosphorylase Kinase, domain 1"/>
    <property type="match status" value="1"/>
</dbReference>
<evidence type="ECO:0000259" key="13">
    <source>
        <dbReference type="PROSITE" id="PS50011"/>
    </source>
</evidence>
<dbReference type="AlphaFoldDB" id="A0A1J4KAT0"/>
<evidence type="ECO:0000256" key="3">
    <source>
        <dbReference type="ARBA" id="ARBA00022527"/>
    </source>
</evidence>
<dbReference type="InterPro" id="IPR017441">
    <property type="entry name" value="Protein_kinase_ATP_BS"/>
</dbReference>
<feature type="compositionally biased region" description="Pro residues" evidence="12">
    <location>
        <begin position="412"/>
        <end position="422"/>
    </location>
</feature>
<evidence type="ECO:0000256" key="11">
    <source>
        <dbReference type="RuleBase" id="RU000304"/>
    </source>
</evidence>
<dbReference type="RefSeq" id="XP_068359948.1">
    <property type="nucleotide sequence ID" value="XM_068504149.1"/>
</dbReference>
<evidence type="ECO:0000256" key="10">
    <source>
        <dbReference type="PROSITE-ProRule" id="PRU10141"/>
    </source>
</evidence>
<dbReference type="PANTHER" id="PTHR44899">
    <property type="entry name" value="CAMK FAMILY PROTEIN KINASE"/>
    <property type="match status" value="1"/>
</dbReference>
<evidence type="ECO:0000313" key="14">
    <source>
        <dbReference type="EMBL" id="OHT06812.1"/>
    </source>
</evidence>
<keyword evidence="7 10" id="KW-0067">ATP-binding</keyword>
<organism evidence="14 15">
    <name type="scientific">Tritrichomonas foetus</name>
    <dbReference type="NCBI Taxonomy" id="1144522"/>
    <lineage>
        <taxon>Eukaryota</taxon>
        <taxon>Metamonada</taxon>
        <taxon>Parabasalia</taxon>
        <taxon>Tritrichomonadida</taxon>
        <taxon>Tritrichomonadidae</taxon>
        <taxon>Tritrichomonas</taxon>
    </lineage>
</organism>
<dbReference type="GO" id="GO:0004674">
    <property type="term" value="F:protein serine/threonine kinase activity"/>
    <property type="evidence" value="ECO:0007669"/>
    <property type="project" value="UniProtKB-KW"/>
</dbReference>